<evidence type="ECO:0000256" key="3">
    <source>
        <dbReference type="ARBA" id="ARBA00022475"/>
    </source>
</evidence>
<evidence type="ECO:0000256" key="4">
    <source>
        <dbReference type="ARBA" id="ARBA00022519"/>
    </source>
</evidence>
<feature type="transmembrane region" description="Helical" evidence="8">
    <location>
        <begin position="92"/>
        <end position="112"/>
    </location>
</feature>
<evidence type="ECO:0000256" key="1">
    <source>
        <dbReference type="ARBA" id="ARBA00004651"/>
    </source>
</evidence>
<keyword evidence="2" id="KW-0813">Transport</keyword>
<evidence type="ECO:0000256" key="7">
    <source>
        <dbReference type="ARBA" id="ARBA00023136"/>
    </source>
</evidence>
<dbReference type="PANTHER" id="PTHR32196:SF21">
    <property type="entry name" value="ABC TRANSPORTER PERMEASE PROTEIN YPHD-RELATED"/>
    <property type="match status" value="1"/>
</dbReference>
<evidence type="ECO:0000256" key="8">
    <source>
        <dbReference type="SAM" id="Phobius"/>
    </source>
</evidence>
<dbReference type="EMBL" id="NBZD01000003">
    <property type="protein sequence ID" value="PNH18408.1"/>
    <property type="molecule type" value="Genomic_DNA"/>
</dbReference>
<dbReference type="PANTHER" id="PTHR32196">
    <property type="entry name" value="ABC TRANSPORTER PERMEASE PROTEIN YPHD-RELATED-RELATED"/>
    <property type="match status" value="1"/>
</dbReference>
<feature type="transmembrane region" description="Helical" evidence="8">
    <location>
        <begin position="165"/>
        <end position="189"/>
    </location>
</feature>
<dbReference type="InterPro" id="IPR001851">
    <property type="entry name" value="ABC_transp_permease"/>
</dbReference>
<feature type="transmembrane region" description="Helical" evidence="8">
    <location>
        <begin position="300"/>
        <end position="319"/>
    </location>
</feature>
<dbReference type="RefSeq" id="WP_012992703.1">
    <property type="nucleotide sequence ID" value="NZ_NBZD01000003.1"/>
</dbReference>
<feature type="transmembrane region" description="Helical" evidence="8">
    <location>
        <begin position="258"/>
        <end position="288"/>
    </location>
</feature>
<dbReference type="GO" id="GO:0005886">
    <property type="term" value="C:plasma membrane"/>
    <property type="evidence" value="ECO:0007669"/>
    <property type="project" value="UniProtKB-SubCell"/>
</dbReference>
<proteinExistence type="predicted"/>
<gene>
    <name evidence="9" type="ORF">B7R76_06095</name>
</gene>
<keyword evidence="5 8" id="KW-0812">Transmembrane</keyword>
<name>A0A2J8B0V1_9FIRM</name>
<dbReference type="CDD" id="cd06579">
    <property type="entry name" value="TM_PBP1_transp_AraH_like"/>
    <property type="match status" value="1"/>
</dbReference>
<feature type="transmembrane region" description="Helical" evidence="8">
    <location>
        <begin position="218"/>
        <end position="238"/>
    </location>
</feature>
<evidence type="ECO:0000313" key="9">
    <source>
        <dbReference type="EMBL" id="PNH18408.1"/>
    </source>
</evidence>
<reference evidence="10" key="1">
    <citation type="submission" date="2017-04" db="EMBL/GenBank/DDBJ databases">
        <authorList>
            <person name="Bumgarner R.E."/>
            <person name="Fredricks D.N."/>
            <person name="Srinivasan S."/>
        </authorList>
    </citation>
    <scope>NUCLEOTIDE SEQUENCE [LARGE SCALE GENOMIC DNA]</scope>
    <source>
        <strain evidence="10">KA00405</strain>
    </source>
</reference>
<dbReference type="OMA" id="IQFVTAR"/>
<keyword evidence="4" id="KW-0997">Cell inner membrane</keyword>
<sequence length="337" mass="35333">MIKQKKIGNRSSWLGTFLALLLLCVVLAIVTPTTFLKADNLMNILKQTSVNALISTGMLVCLITAGIDLSVGANAIACTCLIGLLHTKGIDSIFVAIPAALILGTIIGVINGSLLTRLHLPHPFVSTLGMKNILAGAALLLVNSRMVSGFKEPIMWLGSYSIIKVPGFPGIPVSFILVIVLFAVMHIFLTKTALGRSIYCVGGNPEAARLSGINSANVLTFCYALSGFMCGIAAIVLIGRTSIANGANAIQPYDTDAIAACIIGGASFMGGKGTMIGTMIGALIISVLRNGFTLLSASAAVQYVILGLVIIIAVLIDITRDRLDKKRRRLAAHKANT</sequence>
<feature type="transmembrane region" description="Helical" evidence="8">
    <location>
        <begin position="52"/>
        <end position="85"/>
    </location>
</feature>
<keyword evidence="6 8" id="KW-1133">Transmembrane helix</keyword>
<accession>A0A2J8B0V1</accession>
<feature type="transmembrane region" description="Helical" evidence="8">
    <location>
        <begin position="124"/>
        <end position="144"/>
    </location>
</feature>
<keyword evidence="3" id="KW-1003">Cell membrane</keyword>
<protein>
    <submittedName>
        <fullName evidence="9">Sugar ABC transporter permease</fullName>
    </submittedName>
</protein>
<organism evidence="9 10">
    <name type="scientific">Mageeibacillus indolicus</name>
    <dbReference type="NCBI Taxonomy" id="884684"/>
    <lineage>
        <taxon>Bacteria</taxon>
        <taxon>Bacillati</taxon>
        <taxon>Bacillota</taxon>
        <taxon>Clostridia</taxon>
        <taxon>Eubacteriales</taxon>
        <taxon>Oscillospiraceae</taxon>
        <taxon>Mageeibacillus</taxon>
    </lineage>
</organism>
<evidence type="ECO:0000313" key="10">
    <source>
        <dbReference type="Proteomes" id="UP000236394"/>
    </source>
</evidence>
<evidence type="ECO:0000256" key="2">
    <source>
        <dbReference type="ARBA" id="ARBA00022448"/>
    </source>
</evidence>
<dbReference type="AlphaFoldDB" id="A0A2J8B0V1"/>
<evidence type="ECO:0000256" key="6">
    <source>
        <dbReference type="ARBA" id="ARBA00022989"/>
    </source>
</evidence>
<evidence type="ECO:0000256" key="5">
    <source>
        <dbReference type="ARBA" id="ARBA00022692"/>
    </source>
</evidence>
<keyword evidence="7 8" id="KW-0472">Membrane</keyword>
<dbReference type="Proteomes" id="UP000236394">
    <property type="component" value="Unassembled WGS sequence"/>
</dbReference>
<comment type="caution">
    <text evidence="9">The sequence shown here is derived from an EMBL/GenBank/DDBJ whole genome shotgun (WGS) entry which is preliminary data.</text>
</comment>
<dbReference type="GO" id="GO:0022857">
    <property type="term" value="F:transmembrane transporter activity"/>
    <property type="evidence" value="ECO:0007669"/>
    <property type="project" value="InterPro"/>
</dbReference>
<dbReference type="Pfam" id="PF02653">
    <property type="entry name" value="BPD_transp_2"/>
    <property type="match status" value="1"/>
</dbReference>
<comment type="subcellular location">
    <subcellularLocation>
        <location evidence="1">Cell membrane</location>
        <topology evidence="1">Multi-pass membrane protein</topology>
    </subcellularLocation>
</comment>